<keyword evidence="2" id="KW-1185">Reference proteome</keyword>
<dbReference type="EMBL" id="FNKO01000002">
    <property type="protein sequence ID" value="SDQ91780.1"/>
    <property type="molecule type" value="Genomic_DNA"/>
</dbReference>
<dbReference type="Proteomes" id="UP000199301">
    <property type="component" value="Unassembled WGS sequence"/>
</dbReference>
<evidence type="ECO:0000313" key="2">
    <source>
        <dbReference type="Proteomes" id="UP000199301"/>
    </source>
</evidence>
<dbReference type="AlphaFoldDB" id="A0A1H1ET42"/>
<dbReference type="RefSeq" id="WP_092524346.1">
    <property type="nucleotide sequence ID" value="NZ_FNKO01000002.1"/>
</dbReference>
<reference evidence="2" key="1">
    <citation type="submission" date="2016-10" db="EMBL/GenBank/DDBJ databases">
        <authorList>
            <person name="Varghese N."/>
            <person name="Submissions S."/>
        </authorList>
    </citation>
    <scope>NUCLEOTIDE SEQUENCE [LARGE SCALE GENOMIC DNA]</scope>
    <source>
        <strain evidence="2">DSM 45459</strain>
    </source>
</reference>
<protein>
    <submittedName>
        <fullName evidence="1">Uncharacterized protein</fullName>
    </submittedName>
</protein>
<sequence>MNELGSKIRYAMVMLGNAVVDIDAGNYPPEQREVLARGLDQLAASLRAPDPDEQVVEGVCYPPHPGAD</sequence>
<proteinExistence type="predicted"/>
<organism evidence="1 2">
    <name type="scientific">Actinopolyspora saharensis</name>
    <dbReference type="NCBI Taxonomy" id="995062"/>
    <lineage>
        <taxon>Bacteria</taxon>
        <taxon>Bacillati</taxon>
        <taxon>Actinomycetota</taxon>
        <taxon>Actinomycetes</taxon>
        <taxon>Actinopolysporales</taxon>
        <taxon>Actinopolysporaceae</taxon>
        <taxon>Actinopolyspora</taxon>
    </lineage>
</organism>
<accession>A0A1H1ET42</accession>
<name>A0A1H1ET42_9ACTN</name>
<gene>
    <name evidence="1" type="ORF">SAMN04489718_2674</name>
</gene>
<evidence type="ECO:0000313" key="1">
    <source>
        <dbReference type="EMBL" id="SDQ91780.1"/>
    </source>
</evidence>